<reference evidence="8" key="2">
    <citation type="submission" date="2020-09" db="EMBL/GenBank/DDBJ databases">
        <authorList>
            <person name="Sun Q."/>
            <person name="Zhou Y."/>
        </authorList>
    </citation>
    <scope>NUCLEOTIDE SEQUENCE</scope>
    <source>
        <strain evidence="8">CGMCC 1.15880</strain>
    </source>
</reference>
<comment type="pathway">
    <text evidence="1 6">Carbohydrate biosynthesis; dTDP-L-rhamnose biosynthesis.</text>
</comment>
<dbReference type="InterPro" id="IPR029903">
    <property type="entry name" value="RmlD-like-bd"/>
</dbReference>
<protein>
    <recommendedName>
        <fullName evidence="4 6">dTDP-4-dehydrorhamnose reductase</fullName>
        <ecNumber evidence="3 6">1.1.1.133</ecNumber>
    </recommendedName>
</protein>
<comment type="similarity">
    <text evidence="2 6">Belongs to the dTDP-4-dehydrorhamnose reductase family.</text>
</comment>
<evidence type="ECO:0000256" key="3">
    <source>
        <dbReference type="ARBA" id="ARBA00012929"/>
    </source>
</evidence>
<dbReference type="InterPro" id="IPR005913">
    <property type="entry name" value="dTDP_dehydrorham_reduct"/>
</dbReference>
<comment type="function">
    <text evidence="6">Catalyzes the reduction of dTDP-6-deoxy-L-lyxo-4-hexulose to yield dTDP-L-rhamnose.</text>
</comment>
<comment type="catalytic activity">
    <reaction evidence="5 6">
        <text>dTDP-beta-L-rhamnose + NADP(+) = dTDP-4-dehydro-beta-L-rhamnose + NADPH + H(+)</text>
        <dbReference type="Rhea" id="RHEA:21796"/>
        <dbReference type="ChEBI" id="CHEBI:15378"/>
        <dbReference type="ChEBI" id="CHEBI:57510"/>
        <dbReference type="ChEBI" id="CHEBI:57783"/>
        <dbReference type="ChEBI" id="CHEBI:58349"/>
        <dbReference type="ChEBI" id="CHEBI:62830"/>
        <dbReference type="EC" id="1.1.1.133"/>
    </reaction>
</comment>
<dbReference type="PANTHER" id="PTHR10491:SF4">
    <property type="entry name" value="METHIONINE ADENOSYLTRANSFERASE 2 SUBUNIT BETA"/>
    <property type="match status" value="1"/>
</dbReference>
<sequence length="286" mass="29585">MKILVFGKTGQVARALIAAGPAAGVQITALGRDDADLRDPAACAGAIARMDTDAVINAAAWTAVDAAEDHEAEAHVVNAEAPGAMAAACRDRGVPFVHISTDYVFDGAQGPAWKPEDSTAPLSAYGRTKLAGEQLVAATGGRSVILRTAWVFDGTGRNFVTTMLGLSETRDALSVVGDQTGGPTPAAAIAAACLTIAKALHAGQGAPGVYHFSGAPDVTWADFARRIFATAGRPVTVTDIPTSDYPTPAMRPANSRLDCRSLEATFGISRPDWQAELDAIIKETLS</sequence>
<dbReference type="Pfam" id="PF04321">
    <property type="entry name" value="RmlD_sub_bind"/>
    <property type="match status" value="1"/>
</dbReference>
<evidence type="ECO:0000256" key="4">
    <source>
        <dbReference type="ARBA" id="ARBA00017099"/>
    </source>
</evidence>
<evidence type="ECO:0000313" key="8">
    <source>
        <dbReference type="EMBL" id="GGA29719.1"/>
    </source>
</evidence>
<dbReference type="NCBIfam" id="TIGR01214">
    <property type="entry name" value="rmlD"/>
    <property type="match status" value="1"/>
</dbReference>
<reference evidence="8" key="1">
    <citation type="journal article" date="2014" name="Int. J. Syst. Evol. Microbiol.">
        <title>Complete genome sequence of Corynebacterium casei LMG S-19264T (=DSM 44701T), isolated from a smear-ripened cheese.</title>
        <authorList>
            <consortium name="US DOE Joint Genome Institute (JGI-PGF)"/>
            <person name="Walter F."/>
            <person name="Albersmeier A."/>
            <person name="Kalinowski J."/>
            <person name="Ruckert C."/>
        </authorList>
    </citation>
    <scope>NUCLEOTIDE SEQUENCE</scope>
    <source>
        <strain evidence="8">CGMCC 1.15880</strain>
    </source>
</reference>
<dbReference type="Proteomes" id="UP000628017">
    <property type="component" value="Unassembled WGS sequence"/>
</dbReference>
<keyword evidence="6" id="KW-0521">NADP</keyword>
<dbReference type="PANTHER" id="PTHR10491">
    <property type="entry name" value="DTDP-4-DEHYDRORHAMNOSE REDUCTASE"/>
    <property type="match status" value="1"/>
</dbReference>
<feature type="domain" description="RmlD-like substrate binding" evidence="7">
    <location>
        <begin position="1"/>
        <end position="284"/>
    </location>
</feature>
<dbReference type="AlphaFoldDB" id="A0A916R2U2"/>
<keyword evidence="9" id="KW-1185">Reference proteome</keyword>
<accession>A0A916R2U2</accession>
<dbReference type="EMBL" id="BMKA01000006">
    <property type="protein sequence ID" value="GGA29719.1"/>
    <property type="molecule type" value="Genomic_DNA"/>
</dbReference>
<dbReference type="CDD" id="cd05254">
    <property type="entry name" value="dTDP_HR_like_SDR_e"/>
    <property type="match status" value="1"/>
</dbReference>
<evidence type="ECO:0000256" key="1">
    <source>
        <dbReference type="ARBA" id="ARBA00004781"/>
    </source>
</evidence>
<dbReference type="RefSeq" id="WP_188678100.1">
    <property type="nucleotide sequence ID" value="NZ_BMKA01000006.1"/>
</dbReference>
<dbReference type="GO" id="GO:0008831">
    <property type="term" value="F:dTDP-4-dehydrorhamnose reductase activity"/>
    <property type="evidence" value="ECO:0007669"/>
    <property type="project" value="UniProtKB-EC"/>
</dbReference>
<dbReference type="EC" id="1.1.1.133" evidence="3 6"/>
<comment type="cofactor">
    <cofactor evidence="6">
        <name>Mg(2+)</name>
        <dbReference type="ChEBI" id="CHEBI:18420"/>
    </cofactor>
    <text evidence="6">Binds 1 Mg(2+) ion per monomer.</text>
</comment>
<name>A0A916R2U2_9RHOB</name>
<dbReference type="Gene3D" id="3.90.25.10">
    <property type="entry name" value="UDP-galactose 4-epimerase, domain 1"/>
    <property type="match status" value="1"/>
</dbReference>
<dbReference type="InterPro" id="IPR036291">
    <property type="entry name" value="NAD(P)-bd_dom_sf"/>
</dbReference>
<evidence type="ECO:0000313" key="9">
    <source>
        <dbReference type="Proteomes" id="UP000628017"/>
    </source>
</evidence>
<evidence type="ECO:0000259" key="7">
    <source>
        <dbReference type="Pfam" id="PF04321"/>
    </source>
</evidence>
<evidence type="ECO:0000256" key="2">
    <source>
        <dbReference type="ARBA" id="ARBA00010944"/>
    </source>
</evidence>
<keyword evidence="6" id="KW-0560">Oxidoreductase</keyword>
<gene>
    <name evidence="8" type="primary">rmlD/rfbD</name>
    <name evidence="8" type="ORF">GCM10011498_33660</name>
</gene>
<evidence type="ECO:0000256" key="6">
    <source>
        <dbReference type="RuleBase" id="RU364082"/>
    </source>
</evidence>
<dbReference type="Gene3D" id="3.40.50.720">
    <property type="entry name" value="NAD(P)-binding Rossmann-like Domain"/>
    <property type="match status" value="1"/>
</dbReference>
<dbReference type="SUPFAM" id="SSF51735">
    <property type="entry name" value="NAD(P)-binding Rossmann-fold domains"/>
    <property type="match status" value="1"/>
</dbReference>
<organism evidence="8 9">
    <name type="scientific">Neptunicoccus cionae</name>
    <dbReference type="NCBI Taxonomy" id="2035344"/>
    <lineage>
        <taxon>Bacteria</taxon>
        <taxon>Pseudomonadati</taxon>
        <taxon>Pseudomonadota</taxon>
        <taxon>Alphaproteobacteria</taxon>
        <taxon>Rhodobacterales</taxon>
        <taxon>Paracoccaceae</taxon>
        <taxon>Neptunicoccus</taxon>
    </lineage>
</organism>
<proteinExistence type="inferred from homology"/>
<evidence type="ECO:0000256" key="5">
    <source>
        <dbReference type="ARBA" id="ARBA00048200"/>
    </source>
</evidence>
<comment type="caution">
    <text evidence="8">The sequence shown here is derived from an EMBL/GenBank/DDBJ whole genome shotgun (WGS) entry which is preliminary data.</text>
</comment>